<dbReference type="SUPFAM" id="SSF46785">
    <property type="entry name" value="Winged helix' DNA-binding domain"/>
    <property type="match status" value="1"/>
</dbReference>
<dbReference type="SMART" id="SM00895">
    <property type="entry name" value="FCD"/>
    <property type="match status" value="1"/>
</dbReference>
<evidence type="ECO:0000259" key="4">
    <source>
        <dbReference type="PROSITE" id="PS50949"/>
    </source>
</evidence>
<dbReference type="InterPro" id="IPR011711">
    <property type="entry name" value="GntR_C"/>
</dbReference>
<sequence length="222" mass="23939">MSSASGFQPVPRESTSSLITRQLREGIMRGALPAGAQLSEATLAAEFGVSRGPLREAMQRLVQEGLVRSELNRGLFVKELDETEIRDLYLTRTAIETAAARAVAHGESAGEGAARLRARAAAMAAAAASGDLQALADADFAFHEELVSLAGSPRLHRVHETLMVETRMCMTALQGTYFDPEDQVAEHSRIVEAIASGDDAGLVREIEEHMQEALDRLVRASR</sequence>
<protein>
    <submittedName>
        <fullName evidence="5 6">GntR family transcriptional regulator</fullName>
    </submittedName>
</protein>
<dbReference type="PRINTS" id="PR00035">
    <property type="entry name" value="HTHGNTR"/>
</dbReference>
<dbReference type="AlphaFoldDB" id="A0A0W8IF64"/>
<evidence type="ECO:0000256" key="2">
    <source>
        <dbReference type="ARBA" id="ARBA00023125"/>
    </source>
</evidence>
<dbReference type="Gene3D" id="1.10.10.10">
    <property type="entry name" value="Winged helix-like DNA-binding domain superfamily/Winged helix DNA-binding domain"/>
    <property type="match status" value="1"/>
</dbReference>
<gene>
    <name evidence="5" type="ORF">AVL63_00395</name>
    <name evidence="6" type="ORF">HNR24_001605</name>
</gene>
<evidence type="ECO:0000313" key="7">
    <source>
        <dbReference type="Proteomes" id="UP000054023"/>
    </source>
</evidence>
<keyword evidence="3" id="KW-0804">Transcription</keyword>
<evidence type="ECO:0000256" key="3">
    <source>
        <dbReference type="ARBA" id="ARBA00023163"/>
    </source>
</evidence>
<reference evidence="6 8" key="3">
    <citation type="submission" date="2020-08" db="EMBL/GenBank/DDBJ databases">
        <title>Sequencing the genomes of 1000 actinobacteria strains.</title>
        <authorList>
            <person name="Klenk H.-P."/>
        </authorList>
    </citation>
    <scope>NUCLEOTIDE SEQUENCE [LARGE SCALE GENOMIC DNA]</scope>
    <source>
        <strain evidence="6 8">DSM 19081</strain>
    </source>
</reference>
<accession>A0A0W8IF64</accession>
<comment type="caution">
    <text evidence="5">The sequence shown here is derived from an EMBL/GenBank/DDBJ whole genome shotgun (WGS) entry which is preliminary data.</text>
</comment>
<dbReference type="InterPro" id="IPR036390">
    <property type="entry name" value="WH_DNA-bd_sf"/>
</dbReference>
<dbReference type="Pfam" id="PF00392">
    <property type="entry name" value="GntR"/>
    <property type="match status" value="1"/>
</dbReference>
<keyword evidence="2 6" id="KW-0238">DNA-binding</keyword>
<dbReference type="InterPro" id="IPR036388">
    <property type="entry name" value="WH-like_DNA-bd_sf"/>
</dbReference>
<keyword evidence="1" id="KW-0805">Transcription regulation</keyword>
<dbReference type="Proteomes" id="UP000054023">
    <property type="component" value="Unassembled WGS sequence"/>
</dbReference>
<dbReference type="OrthoDB" id="9816161at2"/>
<reference evidence="5" key="1">
    <citation type="submission" date="2015-12" db="EMBL/GenBank/DDBJ databases">
        <authorList>
            <person name="Shamseldin A."/>
            <person name="Moawad H."/>
            <person name="Abd El-Rahim W.M."/>
            <person name="Sadowsky M.J."/>
        </authorList>
    </citation>
    <scope>NUCLEOTIDE SEQUENCE [LARGE SCALE GENOMIC DNA]</scope>
    <source>
        <strain evidence="5">CD08_7</strain>
    </source>
</reference>
<dbReference type="PROSITE" id="PS50949">
    <property type="entry name" value="HTH_GNTR"/>
    <property type="match status" value="1"/>
</dbReference>
<dbReference type="RefSeq" id="WP_058888265.1">
    <property type="nucleotide sequence ID" value="NZ_BAAAKT010000004.1"/>
</dbReference>
<reference evidence="7" key="2">
    <citation type="submission" date="2015-12" db="EMBL/GenBank/DDBJ databases">
        <authorList>
            <person name="Nair G.R."/>
            <person name="Kaur G."/>
            <person name="Mayilraj S."/>
        </authorList>
    </citation>
    <scope>NUCLEOTIDE SEQUENCE [LARGE SCALE GENOMIC DNA]</scope>
    <source>
        <strain evidence="7">CD08_7</strain>
    </source>
</reference>
<dbReference type="PANTHER" id="PTHR43537">
    <property type="entry name" value="TRANSCRIPTIONAL REGULATOR, GNTR FAMILY"/>
    <property type="match status" value="1"/>
</dbReference>
<dbReference type="PANTHER" id="PTHR43537:SF45">
    <property type="entry name" value="GNTR FAMILY REGULATORY PROTEIN"/>
    <property type="match status" value="1"/>
</dbReference>
<dbReference type="GO" id="GO:0003677">
    <property type="term" value="F:DNA binding"/>
    <property type="evidence" value="ECO:0007669"/>
    <property type="project" value="UniProtKB-KW"/>
</dbReference>
<organism evidence="5 7">
    <name type="scientific">Nesterenkonia jeotgali</name>
    <dbReference type="NCBI Taxonomy" id="317018"/>
    <lineage>
        <taxon>Bacteria</taxon>
        <taxon>Bacillati</taxon>
        <taxon>Actinomycetota</taxon>
        <taxon>Actinomycetes</taxon>
        <taxon>Micrococcales</taxon>
        <taxon>Micrococcaceae</taxon>
        <taxon>Nesterenkonia</taxon>
    </lineage>
</organism>
<feature type="domain" description="HTH gntR-type" evidence="4">
    <location>
        <begin position="13"/>
        <end position="80"/>
    </location>
</feature>
<evidence type="ECO:0000313" key="5">
    <source>
        <dbReference type="EMBL" id="KUG58581.1"/>
    </source>
</evidence>
<name>A0A0W8IF64_9MICC</name>
<dbReference type="STRING" id="317018.AVL63_00395"/>
<keyword evidence="7" id="KW-1185">Reference proteome</keyword>
<dbReference type="Proteomes" id="UP000546252">
    <property type="component" value="Unassembled WGS sequence"/>
</dbReference>
<dbReference type="InterPro" id="IPR008920">
    <property type="entry name" value="TF_FadR/GntR_C"/>
</dbReference>
<dbReference type="EMBL" id="JACJIH010000001">
    <property type="protein sequence ID" value="MBA8921672.1"/>
    <property type="molecule type" value="Genomic_DNA"/>
</dbReference>
<evidence type="ECO:0000313" key="8">
    <source>
        <dbReference type="Proteomes" id="UP000546252"/>
    </source>
</evidence>
<dbReference type="EMBL" id="LQBM01000003">
    <property type="protein sequence ID" value="KUG58581.1"/>
    <property type="molecule type" value="Genomic_DNA"/>
</dbReference>
<proteinExistence type="predicted"/>
<evidence type="ECO:0000313" key="6">
    <source>
        <dbReference type="EMBL" id="MBA8921672.1"/>
    </source>
</evidence>
<dbReference type="Gene3D" id="1.20.120.530">
    <property type="entry name" value="GntR ligand-binding domain-like"/>
    <property type="match status" value="1"/>
</dbReference>
<dbReference type="GO" id="GO:0003700">
    <property type="term" value="F:DNA-binding transcription factor activity"/>
    <property type="evidence" value="ECO:0007669"/>
    <property type="project" value="InterPro"/>
</dbReference>
<dbReference type="InterPro" id="IPR000524">
    <property type="entry name" value="Tscrpt_reg_HTH_GntR"/>
</dbReference>
<evidence type="ECO:0000256" key="1">
    <source>
        <dbReference type="ARBA" id="ARBA00023015"/>
    </source>
</evidence>
<dbReference type="SMART" id="SM00345">
    <property type="entry name" value="HTH_GNTR"/>
    <property type="match status" value="1"/>
</dbReference>
<dbReference type="Pfam" id="PF07729">
    <property type="entry name" value="FCD"/>
    <property type="match status" value="1"/>
</dbReference>
<dbReference type="SUPFAM" id="SSF48008">
    <property type="entry name" value="GntR ligand-binding domain-like"/>
    <property type="match status" value="1"/>
</dbReference>
<dbReference type="CDD" id="cd07377">
    <property type="entry name" value="WHTH_GntR"/>
    <property type="match status" value="1"/>
</dbReference>